<accession>A0AA38H1A5</accession>
<feature type="compositionally biased region" description="Basic and acidic residues" evidence="1">
    <location>
        <begin position="847"/>
        <end position="860"/>
    </location>
</feature>
<feature type="compositionally biased region" description="Polar residues" evidence="1">
    <location>
        <begin position="1002"/>
        <end position="1014"/>
    </location>
</feature>
<feature type="compositionally biased region" description="Acidic residues" evidence="1">
    <location>
        <begin position="89"/>
        <end position="102"/>
    </location>
</feature>
<feature type="region of interest" description="Disordered" evidence="1">
    <location>
        <begin position="1281"/>
        <end position="1634"/>
    </location>
</feature>
<feature type="compositionally biased region" description="Polar residues" evidence="1">
    <location>
        <begin position="629"/>
        <end position="645"/>
    </location>
</feature>
<feature type="region of interest" description="Disordered" evidence="1">
    <location>
        <begin position="576"/>
        <end position="1155"/>
    </location>
</feature>
<dbReference type="EMBL" id="JAKWFO010000014">
    <property type="protein sequence ID" value="KAI9632717.1"/>
    <property type="molecule type" value="Genomic_DNA"/>
</dbReference>
<dbReference type="GeneID" id="77727259"/>
<feature type="compositionally biased region" description="Low complexity" evidence="1">
    <location>
        <begin position="1384"/>
        <end position="1394"/>
    </location>
</feature>
<reference evidence="2" key="1">
    <citation type="journal article" date="2022" name="G3 (Bethesda)">
        <title>High quality genome of the basidiomycete yeast Dioszegia hungarica PDD-24b-2 isolated from cloud water.</title>
        <authorList>
            <person name="Jarrige D."/>
            <person name="Haridas S."/>
            <person name="Bleykasten-Grosshans C."/>
            <person name="Joly M."/>
            <person name="Nadalig T."/>
            <person name="Sancelme M."/>
            <person name="Vuilleumier S."/>
            <person name="Grigoriev I.V."/>
            <person name="Amato P."/>
            <person name="Bringel F."/>
        </authorList>
    </citation>
    <scope>NUCLEOTIDE SEQUENCE</scope>
    <source>
        <strain evidence="2">PDD-24b-2</strain>
    </source>
</reference>
<feature type="compositionally biased region" description="Basic and acidic residues" evidence="1">
    <location>
        <begin position="1398"/>
        <end position="1408"/>
    </location>
</feature>
<feature type="compositionally biased region" description="Acidic residues" evidence="1">
    <location>
        <begin position="1409"/>
        <end position="1422"/>
    </location>
</feature>
<feature type="region of interest" description="Disordered" evidence="1">
    <location>
        <begin position="66"/>
        <end position="147"/>
    </location>
</feature>
<feature type="compositionally biased region" description="Polar residues" evidence="1">
    <location>
        <begin position="535"/>
        <end position="545"/>
    </location>
</feature>
<evidence type="ECO:0000256" key="1">
    <source>
        <dbReference type="SAM" id="MobiDB-lite"/>
    </source>
</evidence>
<feature type="compositionally biased region" description="Acidic residues" evidence="1">
    <location>
        <begin position="914"/>
        <end position="930"/>
    </location>
</feature>
<feature type="compositionally biased region" description="Polar residues" evidence="1">
    <location>
        <begin position="11"/>
        <end position="21"/>
    </location>
</feature>
<feature type="compositionally biased region" description="Acidic residues" evidence="1">
    <location>
        <begin position="472"/>
        <end position="505"/>
    </location>
</feature>
<feature type="compositionally biased region" description="Basic and acidic residues" evidence="1">
    <location>
        <begin position="868"/>
        <end position="883"/>
    </location>
</feature>
<feature type="compositionally biased region" description="Basic and acidic residues" evidence="1">
    <location>
        <begin position="1459"/>
        <end position="1470"/>
    </location>
</feature>
<proteinExistence type="predicted"/>
<feature type="compositionally biased region" description="Acidic residues" evidence="1">
    <location>
        <begin position="1328"/>
        <end position="1342"/>
    </location>
</feature>
<gene>
    <name evidence="2" type="ORF">MKK02DRAFT_30462</name>
</gene>
<protein>
    <submittedName>
        <fullName evidence="2">Uncharacterized protein</fullName>
    </submittedName>
</protein>
<feature type="compositionally biased region" description="Low complexity" evidence="1">
    <location>
        <begin position="32"/>
        <end position="48"/>
    </location>
</feature>
<feature type="compositionally biased region" description="Basic and acidic residues" evidence="1">
    <location>
        <begin position="429"/>
        <end position="443"/>
    </location>
</feature>
<evidence type="ECO:0000313" key="2">
    <source>
        <dbReference type="EMBL" id="KAI9632717.1"/>
    </source>
</evidence>
<keyword evidence="3" id="KW-1185">Reference proteome</keyword>
<feature type="compositionally biased region" description="Acidic residues" evidence="1">
    <location>
        <begin position="779"/>
        <end position="802"/>
    </location>
</feature>
<feature type="compositionally biased region" description="Basic and acidic residues" evidence="1">
    <location>
        <begin position="669"/>
        <end position="680"/>
    </location>
</feature>
<dbReference type="RefSeq" id="XP_052942494.1">
    <property type="nucleotide sequence ID" value="XM_053088054.1"/>
</dbReference>
<feature type="compositionally biased region" description="Acidic residues" evidence="1">
    <location>
        <begin position="1369"/>
        <end position="1379"/>
    </location>
</feature>
<feature type="compositionally biased region" description="Basic and acidic residues" evidence="1">
    <location>
        <begin position="1123"/>
        <end position="1134"/>
    </location>
</feature>
<dbReference type="Proteomes" id="UP001164286">
    <property type="component" value="Unassembled WGS sequence"/>
</dbReference>
<feature type="compositionally biased region" description="Basic residues" evidence="1">
    <location>
        <begin position="1347"/>
        <end position="1364"/>
    </location>
</feature>
<sequence>MSRESTRRSTRQPSGQSSATDLSAAEDAPTLSTRNTRSSRAPSNRSSRGTTFSRTVNLDVEVDVVPAQGQRGQHRMRMSNQPAPIISESEGETMSEGDDEERTEQTPSVRSRSTPRRRNDGGDADSTPRAANAGRALTRPSLGGSSLARGMTVDKRAEIVRVIARDCLNKLLSGGDTNEESASRKAWAVLHVARTNYLFNIGAPPFADLARFAAEVPSGSGYHVGRISDTIDLSNLCTFLWTILAPDHAASQFPGLDADGDAGPSDGESSSAVLRRQVARRNALLLAAWKKFWFLVVSREDRANEKAMRLWLDFATMIVRTWQLPTISPSSLINPSLPAIPDSILRDLFSPSALFTYGQWPPSASQAAEDEDADPPTEESIVKNLWKDFARRRQKTLNEKRPEILDEQFRWGPFSGDMHQFVQVHIMQEERAHEGAPSERAETPRAGPASGRRMKMKRTGHPADTSQGQNGAEEDELESEEDQLMFQSEDEEEEADAQLKEEEDEVHLADLAGLAQEMQNDDEEEGRASRMASAVSPNKARSVTATPRAAALGRRGVEAESSGVDFALAAEIAEEMEREAAVASSSRRTTNGQGADVDVSDMMPSMQDIGGRRRRDPPQRELDPEEAVDQSQWALNDMMPNTQDIQGRAVRRDDITPGPSRSIFNLNGRRNESHPADGKPKFNFAAPQPGAKQIPWDSQPSQPSPSPQKRPAARGTSRNGGDEDRTPRPQPRGIPSSRAPAAGRGRTAPSSSPPRTSRRDAQDLGATPGGFATSQAGGSDEELEDEEEEEAQEREEEEEEREESTSPSRRRKLDKGKGRETALTPMDVEPAQTREDRSLTEYSVESPPRHTAKDKGKGRDTAPTPSADFDRIRSYPHGEHNDVGQDQEWQNYDPDDYVQQDQDQDRDQFLDQDQNPDLDQYDDQYDDQLDEQERRPAYQRQGRGGGHGDDGEEDELDSRNASPQPKQESMGRKRRHSEVEDDSDSEEIEEIEEAEHARSALRKQQAQAGPSTHRIQLKPTTKRRNGRAAQPPAKRARPSARAQPRQNGSDFASPTHSEDEEDQALLRDRRQGQRQREDQRSSSRREPQFRTGEAGPSNHNRRSSSSSTAPSAAGSGRKRKIRAHESSDSLDSRGRSRSGSHDSFMYDSDGERLRPDPNYVVVGAYDRGLSNIHGQRHLGGYTFARLDGVRYWTHEQQLLFYRTVQKVPMTEEYPFRVVWQLHGEDGRIDNRLEDYNTQHMKDKMKTILDARRNQGRLIELRARRYLPWDDERRIKFEEEMDAVKGKRRRQQARKNAARTKRNAEANAKAKEKRKAAADARKRVKEAEKAEEEEIDTGDESYEEPQSKRKQAKRKQPKRAKKKTKKQEQPSEDGAEEDDAEKQGSVAPPSSVAPSQNGDADHQDGQAERDELDNPDGDVDDNPDDRSNKAPSEVVEDDNPPPGPRRDRYGLSITAEVEPNADRDALEKAGEDVDEGMPPGGDEADQQDGQGDDERRSRSPSAPAEPVEAPKRKRGRPRKNPVPEVIVPAPARTTRSGSKRAASLAVDNEPSGSSRTLRSRSKPATQQKPADDVEENEEVEDGDEADQSKVTAAEGEGDEDIVEPPAGQPSRSLETRVPHKMKRSKPSSQPDVDVG</sequence>
<name>A0AA38H1A5_9TREE</name>
<feature type="compositionally biased region" description="Low complexity" evidence="1">
    <location>
        <begin position="1027"/>
        <end position="1046"/>
    </location>
</feature>
<feature type="compositionally biased region" description="Polar residues" evidence="1">
    <location>
        <begin position="1625"/>
        <end position="1634"/>
    </location>
</feature>
<feature type="compositionally biased region" description="Basic and acidic residues" evidence="1">
    <location>
        <begin position="1301"/>
        <end position="1327"/>
    </location>
</feature>
<feature type="compositionally biased region" description="Low complexity" evidence="1">
    <location>
        <begin position="1095"/>
        <end position="1115"/>
    </location>
</feature>
<evidence type="ECO:0000313" key="3">
    <source>
        <dbReference type="Proteomes" id="UP001164286"/>
    </source>
</evidence>
<feature type="compositionally biased region" description="Acidic residues" evidence="1">
    <location>
        <begin position="979"/>
        <end position="993"/>
    </location>
</feature>
<feature type="compositionally biased region" description="Polar residues" evidence="1">
    <location>
        <begin position="1549"/>
        <end position="1567"/>
    </location>
</feature>
<organism evidence="2 3">
    <name type="scientific">Dioszegia hungarica</name>
    <dbReference type="NCBI Taxonomy" id="4972"/>
    <lineage>
        <taxon>Eukaryota</taxon>
        <taxon>Fungi</taxon>
        <taxon>Dikarya</taxon>
        <taxon>Basidiomycota</taxon>
        <taxon>Agaricomycotina</taxon>
        <taxon>Tremellomycetes</taxon>
        <taxon>Tremellales</taxon>
        <taxon>Bulleribasidiaceae</taxon>
        <taxon>Dioszegia</taxon>
    </lineage>
</organism>
<comment type="caution">
    <text evidence="2">The sequence shown here is derived from an EMBL/GenBank/DDBJ whole genome shotgun (WGS) entry which is preliminary data.</text>
</comment>
<feature type="compositionally biased region" description="Basic residues" evidence="1">
    <location>
        <begin position="1285"/>
        <end position="1300"/>
    </location>
</feature>
<feature type="compositionally biased region" description="Acidic residues" evidence="1">
    <location>
        <begin position="1571"/>
        <end position="1584"/>
    </location>
</feature>
<feature type="compositionally biased region" description="Basic and acidic residues" evidence="1">
    <location>
        <begin position="1064"/>
        <end position="1088"/>
    </location>
</feature>
<feature type="region of interest" description="Disordered" evidence="1">
    <location>
        <begin position="429"/>
        <end position="547"/>
    </location>
</feature>
<feature type="compositionally biased region" description="Low complexity" evidence="1">
    <location>
        <begin position="735"/>
        <end position="755"/>
    </location>
</feature>
<feature type="region of interest" description="Disordered" evidence="1">
    <location>
        <begin position="1"/>
        <end position="54"/>
    </location>
</feature>
<feature type="compositionally biased region" description="Acidic residues" evidence="1">
    <location>
        <begin position="893"/>
        <end position="902"/>
    </location>
</feature>